<evidence type="ECO:0000256" key="7">
    <source>
        <dbReference type="ARBA" id="ARBA00022833"/>
    </source>
</evidence>
<evidence type="ECO:0000256" key="2">
    <source>
        <dbReference type="ARBA" id="ARBA00022490"/>
    </source>
</evidence>
<keyword evidence="6 10" id="KW-0378">Hydrolase</keyword>
<dbReference type="InterPro" id="IPR041636">
    <property type="entry name" value="RNase_J_C"/>
</dbReference>
<dbReference type="GO" id="GO:0005737">
    <property type="term" value="C:cytoplasm"/>
    <property type="evidence" value="ECO:0007669"/>
    <property type="project" value="UniProtKB-SubCell"/>
</dbReference>
<keyword evidence="5 10" id="KW-0255">Endonuclease</keyword>
<feature type="domain" description="Metallo-beta-lactamase" evidence="14">
    <location>
        <begin position="1"/>
        <end position="192"/>
    </location>
</feature>
<keyword evidence="16" id="KW-1185">Reference proteome</keyword>
<evidence type="ECO:0000259" key="14">
    <source>
        <dbReference type="SMART" id="SM00849"/>
    </source>
</evidence>
<dbReference type="InterPro" id="IPR036866">
    <property type="entry name" value="RibonucZ/Hydroxyglut_hydro"/>
</dbReference>
<keyword evidence="7 13" id="KW-0862">Zinc</keyword>
<dbReference type="Gene3D" id="3.10.20.580">
    <property type="match status" value="1"/>
</dbReference>
<keyword evidence="9 10" id="KW-0694">RNA-binding</keyword>
<dbReference type="CDD" id="cd07714">
    <property type="entry name" value="RNaseJ_MBL-fold"/>
    <property type="match status" value="1"/>
</dbReference>
<dbReference type="PANTHER" id="PTHR43694:SF1">
    <property type="entry name" value="RIBONUCLEASE J"/>
    <property type="match status" value="1"/>
</dbReference>
<feature type="binding site" evidence="13">
    <location>
        <position position="26"/>
    </location>
    <ligand>
        <name>Ca(2+)</name>
        <dbReference type="ChEBI" id="CHEBI:29108"/>
    </ligand>
</feature>
<feature type="binding site" evidence="13">
    <location>
        <position position="364"/>
    </location>
    <ligand>
        <name>Zn(2+)</name>
        <dbReference type="ChEBI" id="CHEBI:29105"/>
        <label>1</label>
        <note>catalytic</note>
    </ligand>
</feature>
<dbReference type="Pfam" id="PF07521">
    <property type="entry name" value="RMMBL"/>
    <property type="match status" value="1"/>
</dbReference>
<dbReference type="EMBL" id="JACRSQ010000001">
    <property type="protein sequence ID" value="MBC8542030.1"/>
    <property type="molecule type" value="Genomic_DNA"/>
</dbReference>
<dbReference type="Proteomes" id="UP000657006">
    <property type="component" value="Unassembled WGS sequence"/>
</dbReference>
<dbReference type="PIRSF" id="PIRSF004803">
    <property type="entry name" value="RnjA"/>
    <property type="match status" value="1"/>
</dbReference>
<keyword evidence="2 10" id="KW-0963">Cytoplasm</keyword>
<evidence type="ECO:0000256" key="12">
    <source>
        <dbReference type="PIRSR" id="PIRSR004803-2"/>
    </source>
</evidence>
<dbReference type="GO" id="GO:0003723">
    <property type="term" value="F:RNA binding"/>
    <property type="evidence" value="ECO:0007669"/>
    <property type="project" value="UniProtKB-UniRule"/>
</dbReference>
<feature type="active site" description="Proton acceptor" evidence="11">
    <location>
        <position position="342"/>
    </location>
</feature>
<evidence type="ECO:0000256" key="10">
    <source>
        <dbReference type="HAMAP-Rule" id="MF_01491"/>
    </source>
</evidence>
<name>A0A926I0B1_9FIRM</name>
<evidence type="ECO:0000256" key="8">
    <source>
        <dbReference type="ARBA" id="ARBA00022839"/>
    </source>
</evidence>
<evidence type="ECO:0000256" key="6">
    <source>
        <dbReference type="ARBA" id="ARBA00022801"/>
    </source>
</evidence>
<proteinExistence type="inferred from homology"/>
<comment type="similarity">
    <text evidence="10">Belongs to the metallo-beta-lactamase superfamily. RNA-metabolizing metallo-beta-lactamase-like family. Bacterial RNase J subfamily.</text>
</comment>
<keyword evidence="8 10" id="KW-0269">Exonuclease</keyword>
<dbReference type="HAMAP" id="MF_01491">
    <property type="entry name" value="RNase_J_bact"/>
    <property type="match status" value="1"/>
</dbReference>
<evidence type="ECO:0000313" key="16">
    <source>
        <dbReference type="Proteomes" id="UP000657006"/>
    </source>
</evidence>
<accession>A0A926I0B1</accession>
<evidence type="ECO:0000256" key="1">
    <source>
        <dbReference type="ARBA" id="ARBA00004496"/>
    </source>
</evidence>
<feature type="binding site" evidence="13">
    <location>
        <position position="118"/>
    </location>
    <ligand>
        <name>Zn(2+)</name>
        <dbReference type="ChEBI" id="CHEBI:29105"/>
        <label>1</label>
        <note>catalytic</note>
    </ligand>
</feature>
<feature type="binding site" evidence="13">
    <location>
        <position position="55"/>
    </location>
    <ligand>
        <name>Zn(2+)</name>
        <dbReference type="ChEBI" id="CHEBI:29105"/>
        <label>1</label>
        <note>catalytic</note>
    </ligand>
</feature>
<evidence type="ECO:0000256" key="11">
    <source>
        <dbReference type="PIRSR" id="PIRSR004803-1"/>
    </source>
</evidence>
<organism evidence="15 16">
    <name type="scientific">Bianquea renquensis</name>
    <dbReference type="NCBI Taxonomy" id="2763661"/>
    <lineage>
        <taxon>Bacteria</taxon>
        <taxon>Bacillati</taxon>
        <taxon>Bacillota</taxon>
        <taxon>Clostridia</taxon>
        <taxon>Eubacteriales</taxon>
        <taxon>Bianqueaceae</taxon>
        <taxon>Bianquea</taxon>
    </lineage>
</organism>
<comment type="cofactor">
    <cofactor evidence="13">
        <name>Zn(2+)</name>
        <dbReference type="ChEBI" id="CHEBI:29105"/>
    </cofactor>
    <text evidence="13">Binds 2 Zn(2+) ions per subunit. It is not clear if Zn(2+) or Mg(2+) is physiologically important.</text>
</comment>
<feature type="binding site" evidence="12">
    <location>
        <begin position="209"/>
        <end position="211"/>
    </location>
    <ligand>
        <name>substrate</name>
    </ligand>
</feature>
<evidence type="ECO:0000256" key="4">
    <source>
        <dbReference type="ARBA" id="ARBA00022723"/>
    </source>
</evidence>
<dbReference type="SUPFAM" id="SSF56281">
    <property type="entry name" value="Metallo-hydrolase/oxidoreductase"/>
    <property type="match status" value="1"/>
</dbReference>
<reference evidence="15" key="1">
    <citation type="submission" date="2020-08" db="EMBL/GenBank/DDBJ databases">
        <title>Genome public.</title>
        <authorList>
            <person name="Liu C."/>
            <person name="Sun Q."/>
        </authorList>
    </citation>
    <scope>NUCLEOTIDE SEQUENCE</scope>
    <source>
        <strain evidence="15">NSJ-32</strain>
    </source>
</reference>
<dbReference type="FunFam" id="3.10.20.580:FF:000001">
    <property type="entry name" value="Ribonuclease J"/>
    <property type="match status" value="1"/>
</dbReference>
<evidence type="ECO:0000313" key="15">
    <source>
        <dbReference type="EMBL" id="MBC8542030.1"/>
    </source>
</evidence>
<comment type="function">
    <text evidence="10">An RNase that has 5'-3' exonuclease and possibly endonuclease activity. Involved in maturation of rRNA and in some organisms also mRNA maturation and/or decay.</text>
</comment>
<evidence type="ECO:0000256" key="9">
    <source>
        <dbReference type="ARBA" id="ARBA00022884"/>
    </source>
</evidence>
<gene>
    <name evidence="10" type="primary">rnj</name>
    <name evidence="15" type="ORF">H8730_00500</name>
</gene>
<keyword evidence="10" id="KW-0698">rRNA processing</keyword>
<dbReference type="GO" id="GO:0004521">
    <property type="term" value="F:RNA endonuclease activity"/>
    <property type="evidence" value="ECO:0007669"/>
    <property type="project" value="UniProtKB-UniRule"/>
</dbReference>
<dbReference type="GO" id="GO:0006364">
    <property type="term" value="P:rRNA processing"/>
    <property type="evidence" value="ECO:0007669"/>
    <property type="project" value="UniProtKB-UniRule"/>
</dbReference>
<feature type="binding site" evidence="13">
    <location>
        <position position="53"/>
    </location>
    <ligand>
        <name>Zn(2+)</name>
        <dbReference type="ChEBI" id="CHEBI:29105"/>
        <label>1</label>
        <note>catalytic</note>
    </ligand>
</feature>
<evidence type="ECO:0000256" key="13">
    <source>
        <dbReference type="PIRSR" id="PIRSR004803-3"/>
    </source>
</evidence>
<dbReference type="Gene3D" id="3.60.15.10">
    <property type="entry name" value="Ribonuclease Z/Hydroxyacylglutathione hydrolase-like"/>
    <property type="match status" value="1"/>
</dbReference>
<dbReference type="InterPro" id="IPR004613">
    <property type="entry name" value="RNase_J"/>
</dbReference>
<dbReference type="Pfam" id="PF22505">
    <property type="entry name" value="RNase_J_b_CASP"/>
    <property type="match status" value="1"/>
</dbReference>
<dbReference type="Pfam" id="PF17770">
    <property type="entry name" value="RNase_J_C"/>
    <property type="match status" value="1"/>
</dbReference>
<dbReference type="GO" id="GO:0008270">
    <property type="term" value="F:zinc ion binding"/>
    <property type="evidence" value="ECO:0007669"/>
    <property type="project" value="InterPro"/>
</dbReference>
<dbReference type="AlphaFoldDB" id="A0A926I0B1"/>
<protein>
    <recommendedName>
        <fullName evidence="10">Ribonuclease J</fullName>
        <shortName evidence="10">RNase J</shortName>
        <ecNumber evidence="10">3.1.-.-</ecNumber>
    </recommendedName>
</protein>
<feature type="binding site" evidence="13">
    <location>
        <position position="417"/>
    </location>
    <ligand>
        <name>Ca(2+)</name>
        <dbReference type="ChEBI" id="CHEBI:29108"/>
    </ligand>
</feature>
<comment type="subcellular location">
    <subcellularLocation>
        <location evidence="1 10">Cytoplasm</location>
    </subcellularLocation>
</comment>
<feature type="binding site" evidence="13">
    <location>
        <position position="51"/>
    </location>
    <ligand>
        <name>Ca(2+)</name>
        <dbReference type="ChEBI" id="CHEBI:29108"/>
    </ligand>
</feature>
<dbReference type="InterPro" id="IPR055132">
    <property type="entry name" value="RNase_J_b_CASP"/>
</dbReference>
<dbReference type="PANTHER" id="PTHR43694">
    <property type="entry name" value="RIBONUCLEASE J"/>
    <property type="match status" value="1"/>
</dbReference>
<dbReference type="InterPro" id="IPR042173">
    <property type="entry name" value="RNase_J_2"/>
</dbReference>
<dbReference type="Gene3D" id="3.40.50.10710">
    <property type="entry name" value="Metallo-hydrolase/oxidoreductase"/>
    <property type="match status" value="1"/>
</dbReference>
<feature type="binding site" evidence="13">
    <location>
        <position position="140"/>
    </location>
    <ligand>
        <name>Zn(2+)</name>
        <dbReference type="ChEBI" id="CHEBI:29105"/>
        <label>1</label>
        <note>catalytic</note>
    </ligand>
</feature>
<feature type="active site" description="Proton donor" evidence="11">
    <location>
        <position position="172"/>
    </location>
</feature>
<dbReference type="SMART" id="SM00849">
    <property type="entry name" value="Lactamase_B"/>
    <property type="match status" value="1"/>
</dbReference>
<evidence type="ECO:0000256" key="3">
    <source>
        <dbReference type="ARBA" id="ARBA00022722"/>
    </source>
</evidence>
<dbReference type="NCBIfam" id="TIGR00649">
    <property type="entry name" value="MG423"/>
    <property type="match status" value="1"/>
</dbReference>
<dbReference type="GO" id="GO:0004534">
    <property type="term" value="F:5'-3' RNA exonuclease activity"/>
    <property type="evidence" value="ECO:0007669"/>
    <property type="project" value="UniProtKB-UniRule"/>
</dbReference>
<dbReference type="InterPro" id="IPR030854">
    <property type="entry name" value="RNase_J_bac"/>
</dbReference>
<feature type="binding site" evidence="10 12">
    <location>
        <begin position="338"/>
        <end position="342"/>
    </location>
    <ligand>
        <name>substrate</name>
    </ligand>
</feature>
<dbReference type="EC" id="3.1.-.-" evidence="10"/>
<comment type="cofactor">
    <cofactor evidence="13">
        <name>Ca(2+)</name>
        <dbReference type="ChEBI" id="CHEBI:29108"/>
    </cofactor>
    <text evidence="13">Binds 1 Ca(2+) cation per subunit. Seen in 1 crystal structure, it is not clear if it is physiologically important.</text>
</comment>
<comment type="subunit">
    <text evidence="10">Homodimer, may be a subunit of the RNA degradosome.</text>
</comment>
<keyword evidence="3 10" id="KW-0540">Nuclease</keyword>
<dbReference type="InterPro" id="IPR001279">
    <property type="entry name" value="Metallo-B-lactamas"/>
</dbReference>
<feature type="binding site" evidence="13">
    <location>
        <position position="28"/>
    </location>
    <ligand>
        <name>Ca(2+)</name>
        <dbReference type="ChEBI" id="CHEBI:29108"/>
    </ligand>
</feature>
<feature type="binding site" evidence="13">
    <location>
        <position position="56"/>
    </location>
    <ligand>
        <name>Zn(2+)</name>
        <dbReference type="ChEBI" id="CHEBI:29105"/>
        <label>1</label>
        <note>catalytic</note>
    </ligand>
</feature>
<evidence type="ECO:0000256" key="5">
    <source>
        <dbReference type="ARBA" id="ARBA00022759"/>
    </source>
</evidence>
<dbReference type="Pfam" id="PF00753">
    <property type="entry name" value="Lactamase_B"/>
    <property type="match status" value="1"/>
</dbReference>
<sequence>MTLVECEDEILIIDCGLAFPENEMLGIDLIIPNFEYLRKNKEKIRGVVLTHGHEDHIGALPYFLKEFSVPVYGTRLTVGLVENKLKEFNLKRYSMTTVKPGDVITLGSFKVEFIRTNHSIGDAVALAITTPAGVLVHTGDFKVDYTPIHGDMIDLQRFADLGRRRVLALMSDSTNAERKGYTMSERSVGKTFTEMFPHAPGRILVATFASNVDRVQQIIDAAAKYERKVVIVGRSMVNVVNTAIELGYLEVPEGLIIDIGDVRDYADEELVIITTGSQGEPMAALSRMASGEHRNIEIKQGDTVIFSSKPVPGNEKTVSKVINDLMSRGAEVTYEDAHVSGHASQEELKLIYSLVKPKYFIPVHGEFRHLKSHADLITDLGHDGRNSFILHNGNILELDSYSGKITGEIDVEPVLVDGLGVGDVGNIVLRDRKHLSEDGLMVVVMTLKHQTGQLVAGPDIVSRGFVYVRESENLMDGCRNVVIKTFERCKEQRVNDWSSIKNEIRDNLRDHLWREIKRSPMILPIIMEVR</sequence>
<dbReference type="InterPro" id="IPR011108">
    <property type="entry name" value="RMMBL"/>
</dbReference>
<keyword evidence="4 13" id="KW-0479">Metal-binding</keyword>
<keyword evidence="13" id="KW-0106">Calcium</keyword>
<comment type="caution">
    <text evidence="15">The sequence shown here is derived from an EMBL/GenBank/DDBJ whole genome shotgun (WGS) entry which is preliminary data.</text>
</comment>